<keyword evidence="3" id="KW-1185">Reference proteome</keyword>
<comment type="caution">
    <text evidence="2">The sequence shown here is derived from an EMBL/GenBank/DDBJ whole genome shotgun (WGS) entry which is preliminary data.</text>
</comment>
<evidence type="ECO:0000256" key="1">
    <source>
        <dbReference type="SAM" id="Phobius"/>
    </source>
</evidence>
<evidence type="ECO:0000313" key="3">
    <source>
        <dbReference type="Proteomes" id="UP001632037"/>
    </source>
</evidence>
<sequence>MQPLLLLGAICGTFLNTIIPTWLLSVMLVFVLSVTGTRTLQKAISVRQNEHWQCGVLPESESLLGIESLTLDTMNLLQGGKHFESPLGIDSSSPVYTVLVVIPCVVLIVASYVSLKTLGAIYERQQNPGYEFEAHEIR</sequence>
<reference evidence="2 3" key="1">
    <citation type="submission" date="2024-09" db="EMBL/GenBank/DDBJ databases">
        <title>Genome sequencing and assembly of Phytophthora oleae, isolate VK10A, causative agent of rot of olive drupes.</title>
        <authorList>
            <person name="Conti Taguali S."/>
            <person name="Riolo M."/>
            <person name="La Spada F."/>
            <person name="Cacciola S.O."/>
            <person name="Dionisio G."/>
        </authorList>
    </citation>
    <scope>NUCLEOTIDE SEQUENCE [LARGE SCALE GENOMIC DNA]</scope>
    <source>
        <strain evidence="2 3">VK10A</strain>
    </source>
</reference>
<evidence type="ECO:0000313" key="2">
    <source>
        <dbReference type="EMBL" id="KAL3670471.1"/>
    </source>
</evidence>
<keyword evidence="1" id="KW-0812">Transmembrane</keyword>
<feature type="transmembrane region" description="Helical" evidence="1">
    <location>
        <begin position="95"/>
        <end position="115"/>
    </location>
</feature>
<evidence type="ECO:0008006" key="4">
    <source>
        <dbReference type="Google" id="ProtNLM"/>
    </source>
</evidence>
<name>A0ABD3FVX9_9STRA</name>
<dbReference type="AlphaFoldDB" id="A0ABD3FVX9"/>
<accession>A0ABD3FVX9</accession>
<organism evidence="2 3">
    <name type="scientific">Phytophthora oleae</name>
    <dbReference type="NCBI Taxonomy" id="2107226"/>
    <lineage>
        <taxon>Eukaryota</taxon>
        <taxon>Sar</taxon>
        <taxon>Stramenopiles</taxon>
        <taxon>Oomycota</taxon>
        <taxon>Peronosporomycetes</taxon>
        <taxon>Peronosporales</taxon>
        <taxon>Peronosporaceae</taxon>
        <taxon>Phytophthora</taxon>
    </lineage>
</organism>
<keyword evidence="1" id="KW-0472">Membrane</keyword>
<dbReference type="Proteomes" id="UP001632037">
    <property type="component" value="Unassembled WGS sequence"/>
</dbReference>
<protein>
    <recommendedName>
        <fullName evidence="4">ABC transmembrane type-1 domain-containing protein</fullName>
    </recommendedName>
</protein>
<dbReference type="EMBL" id="JBIMZQ010000007">
    <property type="protein sequence ID" value="KAL3670471.1"/>
    <property type="molecule type" value="Genomic_DNA"/>
</dbReference>
<proteinExistence type="predicted"/>
<gene>
    <name evidence="2" type="ORF">V7S43_004790</name>
</gene>
<keyword evidence="1" id="KW-1133">Transmembrane helix</keyword>